<keyword evidence="9" id="KW-1185">Reference proteome</keyword>
<keyword evidence="5 6" id="KW-0472">Membrane</keyword>
<feature type="transmembrane region" description="Helical" evidence="6">
    <location>
        <begin position="24"/>
        <end position="48"/>
    </location>
</feature>
<dbReference type="PANTHER" id="PTHR36115">
    <property type="entry name" value="PROLINE-RICH ANTIGEN HOMOLOG-RELATED"/>
    <property type="match status" value="1"/>
</dbReference>
<dbReference type="AlphaFoldDB" id="A0A5J6MPS6"/>
<protein>
    <recommendedName>
        <fullName evidence="7">RDD domain-containing protein</fullName>
    </recommendedName>
</protein>
<dbReference type="KEGG" id="htq:FRZ44_49030"/>
<dbReference type="InterPro" id="IPR010432">
    <property type="entry name" value="RDD"/>
</dbReference>
<dbReference type="InterPro" id="IPR051791">
    <property type="entry name" value="Pra-immunoreactive"/>
</dbReference>
<feature type="domain" description="RDD" evidence="7">
    <location>
        <begin position="17"/>
        <end position="157"/>
    </location>
</feature>
<evidence type="ECO:0000256" key="3">
    <source>
        <dbReference type="ARBA" id="ARBA00022692"/>
    </source>
</evidence>
<evidence type="ECO:0000256" key="6">
    <source>
        <dbReference type="SAM" id="Phobius"/>
    </source>
</evidence>
<accession>A0A5J6MPS6</accession>
<dbReference type="RefSeq" id="WP_151179643.1">
    <property type="nucleotide sequence ID" value="NZ_CP042906.1"/>
</dbReference>
<comment type="subcellular location">
    <subcellularLocation>
        <location evidence="1">Cell membrane</location>
        <topology evidence="1">Multi-pass membrane protein</topology>
    </subcellularLocation>
</comment>
<evidence type="ECO:0000256" key="4">
    <source>
        <dbReference type="ARBA" id="ARBA00022989"/>
    </source>
</evidence>
<organism evidence="8 9">
    <name type="scientific">Hypericibacter terrae</name>
    <dbReference type="NCBI Taxonomy" id="2602015"/>
    <lineage>
        <taxon>Bacteria</taxon>
        <taxon>Pseudomonadati</taxon>
        <taxon>Pseudomonadota</taxon>
        <taxon>Alphaproteobacteria</taxon>
        <taxon>Rhodospirillales</taxon>
        <taxon>Dongiaceae</taxon>
        <taxon>Hypericibacter</taxon>
    </lineage>
</organism>
<evidence type="ECO:0000259" key="7">
    <source>
        <dbReference type="Pfam" id="PF06271"/>
    </source>
</evidence>
<dbReference type="Pfam" id="PF06271">
    <property type="entry name" value="RDD"/>
    <property type="match status" value="1"/>
</dbReference>
<proteinExistence type="predicted"/>
<sequence length="166" mass="18041">MMAQASTDHGEAAGPRYGGFWRRVVAALIDSIIVNAALVPLSFVLPIYETIGQGDATVTESAMGIGAELEYTPLGTLILVIGTWLYVAFMESGPRQATLGKMALSMQVTDIDGDRITFSQATGRYFAKFLSGAILMIGFLMVAFTPRKQGLHDILAKTLVIRRPWR</sequence>
<keyword evidence="2" id="KW-1003">Cell membrane</keyword>
<evidence type="ECO:0000256" key="1">
    <source>
        <dbReference type="ARBA" id="ARBA00004651"/>
    </source>
</evidence>
<evidence type="ECO:0000313" key="8">
    <source>
        <dbReference type="EMBL" id="QEX19588.1"/>
    </source>
</evidence>
<reference evidence="8 9" key="1">
    <citation type="submission" date="2019-08" db="EMBL/GenBank/DDBJ databases">
        <title>Hyperibacter terrae gen. nov., sp. nov. and Hyperibacter viscosus sp. nov., two new members in the family Rhodospirillaceae isolated from the rhizosphere of Hypericum perforatum.</title>
        <authorList>
            <person name="Noviana Z."/>
        </authorList>
    </citation>
    <scope>NUCLEOTIDE SEQUENCE [LARGE SCALE GENOMIC DNA]</scope>
    <source>
        <strain evidence="8 9">R5913</strain>
    </source>
</reference>
<keyword evidence="3 6" id="KW-0812">Transmembrane</keyword>
<keyword evidence="4 6" id="KW-1133">Transmembrane helix</keyword>
<evidence type="ECO:0000256" key="2">
    <source>
        <dbReference type="ARBA" id="ARBA00022475"/>
    </source>
</evidence>
<dbReference type="GO" id="GO:0005886">
    <property type="term" value="C:plasma membrane"/>
    <property type="evidence" value="ECO:0007669"/>
    <property type="project" value="UniProtKB-SubCell"/>
</dbReference>
<feature type="transmembrane region" description="Helical" evidence="6">
    <location>
        <begin position="71"/>
        <end position="89"/>
    </location>
</feature>
<dbReference type="Proteomes" id="UP000326202">
    <property type="component" value="Chromosome"/>
</dbReference>
<feature type="transmembrane region" description="Helical" evidence="6">
    <location>
        <begin position="125"/>
        <end position="144"/>
    </location>
</feature>
<dbReference type="OrthoDB" id="9793824at2"/>
<dbReference type="EMBL" id="CP042906">
    <property type="protein sequence ID" value="QEX19588.1"/>
    <property type="molecule type" value="Genomic_DNA"/>
</dbReference>
<name>A0A5J6MPS6_9PROT</name>
<evidence type="ECO:0000256" key="5">
    <source>
        <dbReference type="ARBA" id="ARBA00023136"/>
    </source>
</evidence>
<evidence type="ECO:0000313" key="9">
    <source>
        <dbReference type="Proteomes" id="UP000326202"/>
    </source>
</evidence>
<gene>
    <name evidence="8" type="primary">yxaI</name>
    <name evidence="8" type="ORF">FRZ44_49030</name>
</gene>